<dbReference type="GeneID" id="3374662"/>
<comment type="caution">
    <text evidence="2">The sequence shown here is derived from an EMBL/GenBank/DDBJ whole genome shotgun (WGS) entry which is preliminary data.</text>
</comment>
<dbReference type="CDD" id="cd06257">
    <property type="entry name" value="DnaJ"/>
    <property type="match status" value="1"/>
</dbReference>
<dbReference type="PRINTS" id="PR00625">
    <property type="entry name" value="JDOMAIN"/>
</dbReference>
<dbReference type="Proteomes" id="UP000006726">
    <property type="component" value="Chromosome 8"/>
</dbReference>
<dbReference type="PANTHER" id="PTHR43948:SF10">
    <property type="entry name" value="MRJ, ISOFORM E"/>
    <property type="match status" value="1"/>
</dbReference>
<dbReference type="AlphaFoldDB" id="Q5CV94"/>
<dbReference type="PROSITE" id="PS00636">
    <property type="entry name" value="DNAJ_1"/>
    <property type="match status" value="1"/>
</dbReference>
<dbReference type="EMBL" id="AAEE01000003">
    <property type="protein sequence ID" value="EAK89735.1"/>
    <property type="molecule type" value="Genomic_DNA"/>
</dbReference>
<dbReference type="InterPro" id="IPR036869">
    <property type="entry name" value="J_dom_sf"/>
</dbReference>
<dbReference type="Gene3D" id="1.10.287.110">
    <property type="entry name" value="DnaJ domain"/>
    <property type="match status" value="1"/>
</dbReference>
<gene>
    <name evidence="2" type="ORF">cgd8_4930</name>
</gene>
<feature type="domain" description="J" evidence="1">
    <location>
        <begin position="168"/>
        <end position="238"/>
    </location>
</feature>
<dbReference type="InterPro" id="IPR001623">
    <property type="entry name" value="DnaJ_domain"/>
</dbReference>
<dbReference type="InterPro" id="IPR018253">
    <property type="entry name" value="DnaJ_domain_CS"/>
</dbReference>
<dbReference type="GO" id="GO:0005737">
    <property type="term" value="C:cytoplasm"/>
    <property type="evidence" value="ECO:0007669"/>
    <property type="project" value="TreeGrafter"/>
</dbReference>
<protein>
    <submittedName>
        <fullName evidence="2">DNAj protein</fullName>
    </submittedName>
</protein>
<dbReference type="KEGG" id="cpv:cgd8_4930"/>
<feature type="non-terminal residue" evidence="2">
    <location>
        <position position="1"/>
    </location>
</feature>
<sequence>GYYYIMMFTKRLKDYQKSRNVEKNNFENILNKESKKFKEFEIGISRFYKNNDITEELNNKSLASITSTSSSNSNNSINNKSKQDDILSKISYSPSIVSNDSKTKSDYVKTLRSQNSVLKRRELIISDEEENDEDDNQDKYKKRNKIKDNYLENDELKILNRRVLISHKYYDILELQPGSSIENIKKAYRKKASKLHPDKQRSENDEQKEKSLIKFRQVQESYEFLSNPNKKEVYDEYGDDILKYGFLDHWNEMKGIFETKLSNNNEINININNNKCLNNESEWEFFWQELLIYLFFKPILNKNSIELRDLPAMNISITNYKILINNSYTYLKKLLSMPKNLFENPIVMNLDSIDSNLINDKCLPNLKKGLFSRLVNNYNNLQNTKLKIDSFTNIQIIGSNPKNLVINKDSVSLLNTFRNKSSLNDTFGIIFCESKQGWTKFLNLAKKEFESKNGNNNSKYNNEDNLINQKSNNFKRRLKEIQAEFDWMILVFLSEEQLPSQDQELLLDYYNIKDELKELKNSEDLNNLDIIEEKMNESHTIDLFPCLVHKPKNSKVASNYNSDINSYSRPSSLQINQIIKQLELLSNFDYDDFNYRHNKNSIFNLISNTTEEAPHVGNGGTNDVANF</sequence>
<dbReference type="OrthoDB" id="10250354at2759"/>
<dbReference type="GO" id="GO:0044183">
    <property type="term" value="F:protein folding chaperone"/>
    <property type="evidence" value="ECO:0007669"/>
    <property type="project" value="TreeGrafter"/>
</dbReference>
<evidence type="ECO:0000259" key="1">
    <source>
        <dbReference type="PROSITE" id="PS50076"/>
    </source>
</evidence>
<proteinExistence type="predicted"/>
<reference evidence="2 3" key="1">
    <citation type="journal article" date="2004" name="Science">
        <title>Complete genome sequence of the apicomplexan, Cryptosporidium parvum.</title>
        <authorList>
            <person name="Abrahamsen M.S."/>
            <person name="Templeton T.J."/>
            <person name="Enomoto S."/>
            <person name="Abrahante J.E."/>
            <person name="Zhu G."/>
            <person name="Lancto C.A."/>
            <person name="Deng M."/>
            <person name="Liu C."/>
            <person name="Widmer G."/>
            <person name="Tzipori S."/>
            <person name="Buck G.A."/>
            <person name="Xu P."/>
            <person name="Bankier A.T."/>
            <person name="Dear P.H."/>
            <person name="Konfortov B.A."/>
            <person name="Spriggs H.F."/>
            <person name="Iyer L."/>
            <person name="Anantharaman V."/>
            <person name="Aravind L."/>
            <person name="Kapur V."/>
        </authorList>
    </citation>
    <scope>NUCLEOTIDE SEQUENCE [LARGE SCALE GENOMIC DNA]</scope>
    <source>
        <strain evidence="3">Iowa II</strain>
    </source>
</reference>
<dbReference type="PROSITE" id="PS50076">
    <property type="entry name" value="DNAJ_2"/>
    <property type="match status" value="1"/>
</dbReference>
<name>Q5CV94_CRYPI</name>
<dbReference type="GO" id="GO:0051087">
    <property type="term" value="F:protein-folding chaperone binding"/>
    <property type="evidence" value="ECO:0007669"/>
    <property type="project" value="TreeGrafter"/>
</dbReference>
<dbReference type="InParanoid" id="Q5CV94"/>
<dbReference type="RefSeq" id="XP_627375.1">
    <property type="nucleotide sequence ID" value="XM_627375.1"/>
</dbReference>
<keyword evidence="3" id="KW-1185">Reference proteome</keyword>
<dbReference type="GO" id="GO:0051082">
    <property type="term" value="F:unfolded protein binding"/>
    <property type="evidence" value="ECO:0007669"/>
    <property type="project" value="TreeGrafter"/>
</dbReference>
<dbReference type="SMART" id="SM00271">
    <property type="entry name" value="DnaJ"/>
    <property type="match status" value="1"/>
</dbReference>
<dbReference type="PANTHER" id="PTHR43948">
    <property type="entry name" value="DNAJ HOMOLOG SUBFAMILY B"/>
    <property type="match status" value="1"/>
</dbReference>
<dbReference type="SUPFAM" id="SSF46565">
    <property type="entry name" value="Chaperone J-domain"/>
    <property type="match status" value="1"/>
</dbReference>
<organism evidence="2 3">
    <name type="scientific">Cryptosporidium parvum (strain Iowa II)</name>
    <dbReference type="NCBI Taxonomy" id="353152"/>
    <lineage>
        <taxon>Eukaryota</taxon>
        <taxon>Sar</taxon>
        <taxon>Alveolata</taxon>
        <taxon>Apicomplexa</taxon>
        <taxon>Conoidasida</taxon>
        <taxon>Coccidia</taxon>
        <taxon>Eucoccidiorida</taxon>
        <taxon>Eimeriorina</taxon>
        <taxon>Cryptosporidiidae</taxon>
        <taxon>Cryptosporidium</taxon>
    </lineage>
</organism>
<dbReference type="Pfam" id="PF00226">
    <property type="entry name" value="DnaJ"/>
    <property type="match status" value="1"/>
</dbReference>
<accession>Q5CV94</accession>
<evidence type="ECO:0000313" key="2">
    <source>
        <dbReference type="EMBL" id="EAK89735.1"/>
    </source>
</evidence>
<evidence type="ECO:0000313" key="3">
    <source>
        <dbReference type="Proteomes" id="UP000006726"/>
    </source>
</evidence>
<dbReference type="STRING" id="353152.Q5CV94"/>
<dbReference type="OMA" id="ISITNYK"/>